<comment type="similarity">
    <text evidence="1">Belongs to the PPR family. P subfamily.</text>
</comment>
<dbReference type="GO" id="GO:0005739">
    <property type="term" value="C:mitochondrion"/>
    <property type="evidence" value="ECO:0007669"/>
    <property type="project" value="TreeGrafter"/>
</dbReference>
<feature type="repeat" description="PPR" evidence="3">
    <location>
        <begin position="410"/>
        <end position="444"/>
    </location>
</feature>
<reference evidence="5 6" key="1">
    <citation type="submission" date="2019-05" db="EMBL/GenBank/DDBJ databases">
        <title>Mikania micrantha, genome provides insights into the molecular mechanism of rapid growth.</title>
        <authorList>
            <person name="Liu B."/>
        </authorList>
    </citation>
    <scope>NUCLEOTIDE SEQUENCE [LARGE SCALE GENOMIC DNA]</scope>
    <source>
        <strain evidence="5">NLD-2019</strain>
        <tissue evidence="5">Leaf</tissue>
    </source>
</reference>
<organism evidence="5 6">
    <name type="scientific">Mikania micrantha</name>
    <name type="common">bitter vine</name>
    <dbReference type="NCBI Taxonomy" id="192012"/>
    <lineage>
        <taxon>Eukaryota</taxon>
        <taxon>Viridiplantae</taxon>
        <taxon>Streptophyta</taxon>
        <taxon>Embryophyta</taxon>
        <taxon>Tracheophyta</taxon>
        <taxon>Spermatophyta</taxon>
        <taxon>Magnoliopsida</taxon>
        <taxon>eudicotyledons</taxon>
        <taxon>Gunneridae</taxon>
        <taxon>Pentapetalae</taxon>
        <taxon>asterids</taxon>
        <taxon>campanulids</taxon>
        <taxon>Asterales</taxon>
        <taxon>Asteraceae</taxon>
        <taxon>Asteroideae</taxon>
        <taxon>Heliantheae alliance</taxon>
        <taxon>Eupatorieae</taxon>
        <taxon>Mikania</taxon>
    </lineage>
</organism>
<proteinExistence type="inferred from homology"/>
<feature type="repeat" description="PPR" evidence="3">
    <location>
        <begin position="368"/>
        <end position="402"/>
    </location>
</feature>
<name>A0A5N6LQC8_9ASTR</name>
<dbReference type="InterPro" id="IPR051114">
    <property type="entry name" value="Mito_RNA_Proc_CCM1"/>
</dbReference>
<feature type="repeat" description="PPR" evidence="3">
    <location>
        <begin position="263"/>
        <end position="297"/>
    </location>
</feature>
<gene>
    <name evidence="5" type="ORF">E3N88_41333</name>
</gene>
<accession>A0A5N6LQC8</accession>
<evidence type="ECO:0000256" key="3">
    <source>
        <dbReference type="PROSITE-ProRule" id="PRU00708"/>
    </source>
</evidence>
<dbReference type="SUPFAM" id="SSF81901">
    <property type="entry name" value="HCP-like"/>
    <property type="match status" value="1"/>
</dbReference>
<feature type="repeat" description="PPR" evidence="3">
    <location>
        <begin position="480"/>
        <end position="510"/>
    </location>
</feature>
<feature type="repeat" description="PPR" evidence="3">
    <location>
        <begin position="445"/>
        <end position="479"/>
    </location>
</feature>
<dbReference type="OrthoDB" id="185373at2759"/>
<feature type="repeat" description="PPR" evidence="3">
    <location>
        <begin position="228"/>
        <end position="262"/>
    </location>
</feature>
<dbReference type="NCBIfam" id="TIGR00756">
    <property type="entry name" value="PPR"/>
    <property type="match status" value="9"/>
</dbReference>
<dbReference type="GO" id="GO:0006396">
    <property type="term" value="P:RNA processing"/>
    <property type="evidence" value="ECO:0007669"/>
    <property type="project" value="TreeGrafter"/>
</dbReference>
<sequence>MRLFKIPDRRILYHPNVTTTQGQHSLHFSSLSVRETPSPITKPKHYPIVTPMSLHQSITSSQWHFVEQMADTLTPTTISIALYNLRTSPALVLKFTQFFSPNNTNLECYCLSIAIICQLQSPKLPLQFIKTVLSSSRFSCNDLFDGLYNTRERLGILNSVMFDMWIRGFCELKRADEAIKWFYLMIRKGVLPKIETCNSMLSLFVRMNFTESAWVLFAEMFRLKISASTYTYNIMINLLCKEGKLKKAKEFVANMEALGLKPNVVTYNTIINGYCMKRDLDGAQRVFGKMKVKGIRPDTYSFGALVSGMCKEGRFNEASALLCKMEECGLVPTAITYNTLIDGYCNRGNLEMAFHYKNEMVKKAIHASVSTYNSLIHALFFEGKESEAEDMIEEMEKEQLEMDGWKVFPDEVTYNTLMQGYSREGDVEEAIKVFDEMKKRGIKPDYISFNTLISGYSRRGDMKEALMVKDAMLSSGFNPTLLTYNALIQGLCKNKEGHIAQVLFKEMAADVAKTAANSISELQNEFEDSESSKDDLPEASDKDQESEDEDDKKRKPALERLEKASEDTFLGQGIKAIDTSVENFASGAWLALGNAWKGGSSFVQKLEDSMQQGGILAASSVLETGRAFTAKGIQVLEYVGKETMDLLITESGMGTDKSARESGHETEEDQFLEVIFDICFYIYEGPEQLEISGDDTTFPAADVVLVTVPFVAHGHLTQLPHLSRLISAYSITVPIDLQLLS</sequence>
<comment type="caution">
    <text evidence="5">The sequence shown here is derived from an EMBL/GenBank/DDBJ whole genome shotgun (WGS) entry which is preliminary data.</text>
</comment>
<evidence type="ECO:0000256" key="1">
    <source>
        <dbReference type="ARBA" id="ARBA00007626"/>
    </source>
</evidence>
<feature type="repeat" description="PPR" evidence="3">
    <location>
        <begin position="333"/>
        <end position="367"/>
    </location>
</feature>
<protein>
    <recommendedName>
        <fullName evidence="7">Senescence domain-containing protein</fullName>
    </recommendedName>
</protein>
<dbReference type="AlphaFoldDB" id="A0A5N6LQC8"/>
<dbReference type="InterPro" id="IPR011990">
    <property type="entry name" value="TPR-like_helical_dom_sf"/>
</dbReference>
<dbReference type="GO" id="GO:0003729">
    <property type="term" value="F:mRNA binding"/>
    <property type="evidence" value="ECO:0007669"/>
    <property type="project" value="TreeGrafter"/>
</dbReference>
<evidence type="ECO:0000256" key="4">
    <source>
        <dbReference type="SAM" id="MobiDB-lite"/>
    </source>
</evidence>
<dbReference type="EMBL" id="SZYD01000019">
    <property type="protein sequence ID" value="KAD2394356.1"/>
    <property type="molecule type" value="Genomic_DNA"/>
</dbReference>
<evidence type="ECO:0000256" key="2">
    <source>
        <dbReference type="ARBA" id="ARBA00022737"/>
    </source>
</evidence>
<evidence type="ECO:0000313" key="6">
    <source>
        <dbReference type="Proteomes" id="UP000326396"/>
    </source>
</evidence>
<dbReference type="PANTHER" id="PTHR47934:SF6">
    <property type="entry name" value="MITOCHONDRIAL GROUP I INTRON SPLICING FACTOR CCM1-RELATED"/>
    <property type="match status" value="1"/>
</dbReference>
<feature type="repeat" description="PPR" evidence="3">
    <location>
        <begin position="298"/>
        <end position="332"/>
    </location>
</feature>
<feature type="region of interest" description="Disordered" evidence="4">
    <location>
        <begin position="522"/>
        <end position="560"/>
    </location>
</feature>
<dbReference type="GO" id="GO:0007005">
    <property type="term" value="P:mitochondrion organization"/>
    <property type="evidence" value="ECO:0007669"/>
    <property type="project" value="TreeGrafter"/>
</dbReference>
<keyword evidence="6" id="KW-1185">Reference proteome</keyword>
<dbReference type="Gene3D" id="1.25.40.10">
    <property type="entry name" value="Tetratricopeptide repeat domain"/>
    <property type="match status" value="4"/>
</dbReference>
<dbReference type="PROSITE" id="PS51375">
    <property type="entry name" value="PPR"/>
    <property type="match status" value="9"/>
</dbReference>
<dbReference type="Pfam" id="PF13041">
    <property type="entry name" value="PPR_2"/>
    <property type="match status" value="4"/>
</dbReference>
<feature type="compositionally biased region" description="Basic and acidic residues" evidence="4">
    <location>
        <begin position="530"/>
        <end position="543"/>
    </location>
</feature>
<evidence type="ECO:0008006" key="7">
    <source>
        <dbReference type="Google" id="ProtNLM"/>
    </source>
</evidence>
<keyword evidence="2" id="KW-0677">Repeat</keyword>
<feature type="repeat" description="PPR" evidence="3">
    <location>
        <begin position="158"/>
        <end position="192"/>
    </location>
</feature>
<feature type="compositionally biased region" description="Basic and acidic residues" evidence="4">
    <location>
        <begin position="551"/>
        <end position="560"/>
    </location>
</feature>
<dbReference type="Pfam" id="PF12854">
    <property type="entry name" value="PPR_1"/>
    <property type="match status" value="1"/>
</dbReference>
<dbReference type="PANTHER" id="PTHR47934">
    <property type="entry name" value="PENTATRICOPEPTIDE REPEAT-CONTAINING PROTEIN PET309, MITOCHONDRIAL"/>
    <property type="match status" value="1"/>
</dbReference>
<dbReference type="InterPro" id="IPR002885">
    <property type="entry name" value="PPR_rpt"/>
</dbReference>
<dbReference type="Proteomes" id="UP000326396">
    <property type="component" value="Linkage Group LG9"/>
</dbReference>
<evidence type="ECO:0000313" key="5">
    <source>
        <dbReference type="EMBL" id="KAD2394356.1"/>
    </source>
</evidence>
<dbReference type="Pfam" id="PF01535">
    <property type="entry name" value="PPR"/>
    <property type="match status" value="1"/>
</dbReference>